<dbReference type="AlphaFoldDB" id="A0AAE1W9T0"/>
<dbReference type="Proteomes" id="UP001289374">
    <property type="component" value="Unassembled WGS sequence"/>
</dbReference>
<name>A0AAE1W9T0_9LAMI</name>
<evidence type="ECO:0000256" key="1">
    <source>
        <dbReference type="SAM" id="Coils"/>
    </source>
</evidence>
<evidence type="ECO:0000313" key="2">
    <source>
        <dbReference type="EMBL" id="KAK4389396.1"/>
    </source>
</evidence>
<keyword evidence="1" id="KW-0175">Coiled coil</keyword>
<dbReference type="EMBL" id="JACGWL010000013">
    <property type="protein sequence ID" value="KAK4389396.1"/>
    <property type="molecule type" value="Genomic_DNA"/>
</dbReference>
<accession>A0AAE1W9T0</accession>
<protein>
    <submittedName>
        <fullName evidence="2">Uncharacterized protein</fullName>
    </submittedName>
</protein>
<feature type="coiled-coil region" evidence="1">
    <location>
        <begin position="150"/>
        <end position="177"/>
    </location>
</feature>
<comment type="caution">
    <text evidence="2">The sequence shown here is derived from an EMBL/GenBank/DDBJ whole genome shotgun (WGS) entry which is preliminary data.</text>
</comment>
<evidence type="ECO:0000313" key="3">
    <source>
        <dbReference type="Proteomes" id="UP001289374"/>
    </source>
</evidence>
<reference evidence="2" key="1">
    <citation type="submission" date="2020-06" db="EMBL/GenBank/DDBJ databases">
        <authorList>
            <person name="Li T."/>
            <person name="Hu X."/>
            <person name="Zhang T."/>
            <person name="Song X."/>
            <person name="Zhang H."/>
            <person name="Dai N."/>
            <person name="Sheng W."/>
            <person name="Hou X."/>
            <person name="Wei L."/>
        </authorList>
    </citation>
    <scope>NUCLEOTIDE SEQUENCE</scope>
    <source>
        <strain evidence="2">K16</strain>
        <tissue evidence="2">Leaf</tissue>
    </source>
</reference>
<proteinExistence type="predicted"/>
<reference evidence="2" key="2">
    <citation type="journal article" date="2024" name="Plant">
        <title>Genomic evolution and insights into agronomic trait innovations of Sesamum species.</title>
        <authorList>
            <person name="Miao H."/>
            <person name="Wang L."/>
            <person name="Qu L."/>
            <person name="Liu H."/>
            <person name="Sun Y."/>
            <person name="Le M."/>
            <person name="Wang Q."/>
            <person name="Wei S."/>
            <person name="Zheng Y."/>
            <person name="Lin W."/>
            <person name="Duan Y."/>
            <person name="Cao H."/>
            <person name="Xiong S."/>
            <person name="Wang X."/>
            <person name="Wei L."/>
            <person name="Li C."/>
            <person name="Ma Q."/>
            <person name="Ju M."/>
            <person name="Zhao R."/>
            <person name="Li G."/>
            <person name="Mu C."/>
            <person name="Tian Q."/>
            <person name="Mei H."/>
            <person name="Zhang T."/>
            <person name="Gao T."/>
            <person name="Zhang H."/>
        </authorList>
    </citation>
    <scope>NUCLEOTIDE SEQUENCE</scope>
    <source>
        <strain evidence="2">K16</strain>
    </source>
</reference>
<sequence length="198" mass="21207">MAAAATSSSCISTSLLLNTTTNSRTTLKSATSTLHSEGHCSALRRSSYLQRSAALRRSVNNTSSHKYLVVRSAMPEAAGELLSSFSSLSGVPDISLLGDNPWLAGAGAAGLSAAVPLTVRRLLKLRKWVDTAVETAVETVEVVVEAPPEQAKEAQKVEELMEKVKELDEKLEALLNKQSNSTYISVNINCFGNSERLE</sequence>
<organism evidence="2 3">
    <name type="scientific">Sesamum angolense</name>
    <dbReference type="NCBI Taxonomy" id="2727404"/>
    <lineage>
        <taxon>Eukaryota</taxon>
        <taxon>Viridiplantae</taxon>
        <taxon>Streptophyta</taxon>
        <taxon>Embryophyta</taxon>
        <taxon>Tracheophyta</taxon>
        <taxon>Spermatophyta</taxon>
        <taxon>Magnoliopsida</taxon>
        <taxon>eudicotyledons</taxon>
        <taxon>Gunneridae</taxon>
        <taxon>Pentapetalae</taxon>
        <taxon>asterids</taxon>
        <taxon>lamiids</taxon>
        <taxon>Lamiales</taxon>
        <taxon>Pedaliaceae</taxon>
        <taxon>Sesamum</taxon>
    </lineage>
</organism>
<gene>
    <name evidence="2" type="ORF">Sango_2276600</name>
</gene>
<keyword evidence="3" id="KW-1185">Reference proteome</keyword>